<protein>
    <submittedName>
        <fullName evidence="2">Uncharacterized protein</fullName>
    </submittedName>
</protein>
<feature type="region of interest" description="Disordered" evidence="1">
    <location>
        <begin position="56"/>
        <end position="91"/>
    </location>
</feature>
<name>A0A5B7JE02_PORTR</name>
<evidence type="ECO:0000313" key="3">
    <source>
        <dbReference type="Proteomes" id="UP000324222"/>
    </source>
</evidence>
<sequence>MACKDNINSAERHLSCNSGGAESGIELLLLWLPAEVVVVVVEVGKEVIKASVAVEGRDGNEERPSSGQVTPGVMQRVTDRGGRQDAATRRL</sequence>
<dbReference type="EMBL" id="VSRR010105052">
    <property type="protein sequence ID" value="MPC96211.1"/>
    <property type="molecule type" value="Genomic_DNA"/>
</dbReference>
<proteinExistence type="predicted"/>
<dbReference type="Proteomes" id="UP000324222">
    <property type="component" value="Unassembled WGS sequence"/>
</dbReference>
<accession>A0A5B7JE02</accession>
<evidence type="ECO:0000313" key="2">
    <source>
        <dbReference type="EMBL" id="MPC96211.1"/>
    </source>
</evidence>
<organism evidence="2 3">
    <name type="scientific">Portunus trituberculatus</name>
    <name type="common">Swimming crab</name>
    <name type="synonym">Neptunus trituberculatus</name>
    <dbReference type="NCBI Taxonomy" id="210409"/>
    <lineage>
        <taxon>Eukaryota</taxon>
        <taxon>Metazoa</taxon>
        <taxon>Ecdysozoa</taxon>
        <taxon>Arthropoda</taxon>
        <taxon>Crustacea</taxon>
        <taxon>Multicrustacea</taxon>
        <taxon>Malacostraca</taxon>
        <taxon>Eumalacostraca</taxon>
        <taxon>Eucarida</taxon>
        <taxon>Decapoda</taxon>
        <taxon>Pleocyemata</taxon>
        <taxon>Brachyura</taxon>
        <taxon>Eubrachyura</taxon>
        <taxon>Portunoidea</taxon>
        <taxon>Portunidae</taxon>
        <taxon>Portuninae</taxon>
        <taxon>Portunus</taxon>
    </lineage>
</organism>
<feature type="compositionally biased region" description="Basic and acidic residues" evidence="1">
    <location>
        <begin position="77"/>
        <end position="91"/>
    </location>
</feature>
<gene>
    <name evidence="2" type="ORF">E2C01_091455</name>
</gene>
<evidence type="ECO:0000256" key="1">
    <source>
        <dbReference type="SAM" id="MobiDB-lite"/>
    </source>
</evidence>
<dbReference type="AlphaFoldDB" id="A0A5B7JE02"/>
<reference evidence="2 3" key="1">
    <citation type="submission" date="2019-05" db="EMBL/GenBank/DDBJ databases">
        <title>Another draft genome of Portunus trituberculatus and its Hox gene families provides insights of decapod evolution.</title>
        <authorList>
            <person name="Jeong J.-H."/>
            <person name="Song I."/>
            <person name="Kim S."/>
            <person name="Choi T."/>
            <person name="Kim D."/>
            <person name="Ryu S."/>
            <person name="Kim W."/>
        </authorList>
    </citation>
    <scope>NUCLEOTIDE SEQUENCE [LARGE SCALE GENOMIC DNA]</scope>
    <source>
        <tissue evidence="2">Muscle</tissue>
    </source>
</reference>
<comment type="caution">
    <text evidence="2">The sequence shown here is derived from an EMBL/GenBank/DDBJ whole genome shotgun (WGS) entry which is preliminary data.</text>
</comment>
<keyword evidence="3" id="KW-1185">Reference proteome</keyword>